<feature type="region of interest" description="Disordered" evidence="8">
    <location>
        <begin position="1"/>
        <end position="23"/>
    </location>
</feature>
<keyword evidence="5 7" id="KW-1133">Transmembrane helix</keyword>
<evidence type="ECO:0000256" key="3">
    <source>
        <dbReference type="ARBA" id="ARBA00022448"/>
    </source>
</evidence>
<name>A0A7Y0F370_9BIFI</name>
<dbReference type="InterPro" id="IPR000515">
    <property type="entry name" value="MetI-like"/>
</dbReference>
<dbReference type="Pfam" id="PF00528">
    <property type="entry name" value="BPD_transp_1"/>
    <property type="match status" value="1"/>
</dbReference>
<feature type="transmembrane region" description="Helical" evidence="7">
    <location>
        <begin position="41"/>
        <end position="61"/>
    </location>
</feature>
<proteinExistence type="inferred from homology"/>
<protein>
    <submittedName>
        <fullName evidence="10">Phosphonate ABC transporter permease</fullName>
    </submittedName>
</protein>
<evidence type="ECO:0000256" key="7">
    <source>
        <dbReference type="RuleBase" id="RU363032"/>
    </source>
</evidence>
<evidence type="ECO:0000313" key="10">
    <source>
        <dbReference type="EMBL" id="NMN01201.1"/>
    </source>
</evidence>
<dbReference type="RefSeq" id="WP_169276279.1">
    <property type="nucleotide sequence ID" value="NZ_JAAIIH010000018.1"/>
</dbReference>
<dbReference type="SUPFAM" id="SSF161098">
    <property type="entry name" value="MetI-like"/>
    <property type="match status" value="1"/>
</dbReference>
<dbReference type="CDD" id="cd06261">
    <property type="entry name" value="TM_PBP2"/>
    <property type="match status" value="1"/>
</dbReference>
<dbReference type="AlphaFoldDB" id="A0A7Y0F370"/>
<dbReference type="GO" id="GO:0015416">
    <property type="term" value="F:ABC-type phosphonate transporter activity"/>
    <property type="evidence" value="ECO:0007669"/>
    <property type="project" value="InterPro"/>
</dbReference>
<accession>A0A7Y0F370</accession>
<feature type="domain" description="ABC transmembrane type-1" evidence="9">
    <location>
        <begin position="102"/>
        <end position="284"/>
    </location>
</feature>
<evidence type="ECO:0000256" key="6">
    <source>
        <dbReference type="ARBA" id="ARBA00023136"/>
    </source>
</evidence>
<dbReference type="Gene3D" id="1.10.3720.10">
    <property type="entry name" value="MetI-like"/>
    <property type="match status" value="1"/>
</dbReference>
<feature type="transmembrane region" description="Helical" evidence="7">
    <location>
        <begin position="239"/>
        <end position="260"/>
    </location>
</feature>
<dbReference type="GO" id="GO:0030313">
    <property type="term" value="C:cell envelope"/>
    <property type="evidence" value="ECO:0007669"/>
    <property type="project" value="UniProtKB-SubCell"/>
</dbReference>
<evidence type="ECO:0000256" key="5">
    <source>
        <dbReference type="ARBA" id="ARBA00022989"/>
    </source>
</evidence>
<feature type="transmembrane region" description="Helical" evidence="7">
    <location>
        <begin position="100"/>
        <end position="126"/>
    </location>
</feature>
<evidence type="ECO:0000256" key="1">
    <source>
        <dbReference type="ARBA" id="ARBA00004141"/>
    </source>
</evidence>
<organism evidence="10 11">
    <name type="scientific">Bifidobacterium moraviense</name>
    <dbReference type="NCBI Taxonomy" id="2675323"/>
    <lineage>
        <taxon>Bacteria</taxon>
        <taxon>Bacillati</taxon>
        <taxon>Actinomycetota</taxon>
        <taxon>Actinomycetes</taxon>
        <taxon>Bifidobacteriales</taxon>
        <taxon>Bifidobacteriaceae</taxon>
        <taxon>Bifidobacterium</taxon>
    </lineage>
</organism>
<dbReference type="GO" id="GO:0005886">
    <property type="term" value="C:plasma membrane"/>
    <property type="evidence" value="ECO:0007669"/>
    <property type="project" value="UniProtKB-SubCell"/>
</dbReference>
<keyword evidence="11" id="KW-1185">Reference proteome</keyword>
<dbReference type="PROSITE" id="PS50928">
    <property type="entry name" value="ABC_TM1"/>
    <property type="match status" value="1"/>
</dbReference>
<keyword evidence="4 7" id="KW-0812">Transmembrane</keyword>
<dbReference type="PANTHER" id="PTHR30043">
    <property type="entry name" value="PHOSPHONATES TRANSPORT SYSTEM PERMEASE PROTEIN"/>
    <property type="match status" value="1"/>
</dbReference>
<feature type="transmembrane region" description="Helical" evidence="7">
    <location>
        <begin position="266"/>
        <end position="284"/>
    </location>
</feature>
<dbReference type="Proteomes" id="UP000588277">
    <property type="component" value="Unassembled WGS sequence"/>
</dbReference>
<evidence type="ECO:0000313" key="11">
    <source>
        <dbReference type="Proteomes" id="UP000588277"/>
    </source>
</evidence>
<dbReference type="InterPro" id="IPR005769">
    <property type="entry name" value="PhnE/PtxC"/>
</dbReference>
<dbReference type="PANTHER" id="PTHR30043:SF8">
    <property type="entry name" value="ABC TRANSPORTER, PERMEASE PROTEIN CC0363, PUTATIVE-RELATED"/>
    <property type="match status" value="1"/>
</dbReference>
<comment type="subcellular location">
    <subcellularLocation>
        <location evidence="2">Cell envelope</location>
    </subcellularLocation>
    <subcellularLocation>
        <location evidence="7">Cell membrane</location>
        <topology evidence="7">Multi-pass membrane protein</topology>
    </subcellularLocation>
    <subcellularLocation>
        <location evidence="1">Membrane</location>
        <topology evidence="1">Multi-pass membrane protein</topology>
    </subcellularLocation>
</comment>
<evidence type="ECO:0000256" key="4">
    <source>
        <dbReference type="ARBA" id="ARBA00022692"/>
    </source>
</evidence>
<keyword evidence="3 7" id="KW-0813">Transport</keyword>
<comment type="caution">
    <text evidence="10">The sequence shown here is derived from an EMBL/GenBank/DDBJ whole genome shotgun (WGS) entry which is preliminary data.</text>
</comment>
<reference evidence="10 11" key="1">
    <citation type="submission" date="2020-02" db="EMBL/GenBank/DDBJ databases">
        <title>Characterization of phylogenetic diversity of novel bifidobacterial species isolated in Czech ZOOs.</title>
        <authorList>
            <person name="Lugli G.A."/>
            <person name="Vera N.B."/>
            <person name="Ventura M."/>
        </authorList>
    </citation>
    <scope>NUCLEOTIDE SEQUENCE [LARGE SCALE GENOMIC DNA]</scope>
    <source>
        <strain evidence="10 11">DSM 109958</strain>
    </source>
</reference>
<sequence>MSATVNSATSSSPAPASGKGSGTGRGADVAKLYADRPHATVGRIVTAVVIVALIVWSTTGIEASGAKADSGWTVVSSILNGLVHPAPQLLFNLTPQGVPYLLVETIAIAFMGTVVGAVIAVPLAFLAATNLMPKPIAWIANFVIMAIRTVPVFVYGIMFVRVTGPGAFAGLMTMSLCSVGMVSKMFIEAIEDLDRGVIESLSAMGLNRWQQIRFGVLPQMMASFLSTAIYRFDMNLRDATILGLVGAGGIGAPLIFAMNSYRWNEAASILWGLVVLILVVEFCSTKIRNKLARG</sequence>
<evidence type="ECO:0000256" key="2">
    <source>
        <dbReference type="ARBA" id="ARBA00004196"/>
    </source>
</evidence>
<feature type="transmembrane region" description="Helical" evidence="7">
    <location>
        <begin position="138"/>
        <end position="160"/>
    </location>
</feature>
<gene>
    <name evidence="10" type="ORF">G1C96_1786</name>
</gene>
<dbReference type="NCBIfam" id="TIGR01097">
    <property type="entry name" value="PhnE"/>
    <property type="match status" value="1"/>
</dbReference>
<evidence type="ECO:0000256" key="8">
    <source>
        <dbReference type="SAM" id="MobiDB-lite"/>
    </source>
</evidence>
<dbReference type="InterPro" id="IPR035906">
    <property type="entry name" value="MetI-like_sf"/>
</dbReference>
<comment type="similarity">
    <text evidence="7">Belongs to the binding-protein-dependent transport system permease family.</text>
</comment>
<feature type="compositionally biased region" description="Low complexity" evidence="8">
    <location>
        <begin position="1"/>
        <end position="18"/>
    </location>
</feature>
<keyword evidence="6 7" id="KW-0472">Membrane</keyword>
<dbReference type="EMBL" id="JAAIIH010000018">
    <property type="protein sequence ID" value="NMN01201.1"/>
    <property type="molecule type" value="Genomic_DNA"/>
</dbReference>
<evidence type="ECO:0000259" key="9">
    <source>
        <dbReference type="PROSITE" id="PS50928"/>
    </source>
</evidence>